<dbReference type="AlphaFoldDB" id="A0A1F7GFV0"/>
<evidence type="ECO:0000313" key="1">
    <source>
        <dbReference type="EMBL" id="OGK17754.1"/>
    </source>
</evidence>
<accession>A0A1F7GFV0</accession>
<organism evidence="1 2">
    <name type="scientific">Candidatus Roizmanbacteria bacterium RIFCSPHIGHO2_01_FULL_39_8</name>
    <dbReference type="NCBI Taxonomy" id="1802033"/>
    <lineage>
        <taxon>Bacteria</taxon>
        <taxon>Candidatus Roizmaniibacteriota</taxon>
    </lineage>
</organism>
<protein>
    <submittedName>
        <fullName evidence="1">Uncharacterized protein</fullName>
    </submittedName>
</protein>
<reference evidence="1 2" key="1">
    <citation type="journal article" date="2016" name="Nat. Commun.">
        <title>Thousands of microbial genomes shed light on interconnected biogeochemical processes in an aquifer system.</title>
        <authorList>
            <person name="Anantharaman K."/>
            <person name="Brown C.T."/>
            <person name="Hug L.A."/>
            <person name="Sharon I."/>
            <person name="Castelle C.J."/>
            <person name="Probst A.J."/>
            <person name="Thomas B.C."/>
            <person name="Singh A."/>
            <person name="Wilkins M.J."/>
            <person name="Karaoz U."/>
            <person name="Brodie E.L."/>
            <person name="Williams K.H."/>
            <person name="Hubbard S.S."/>
            <person name="Banfield J.F."/>
        </authorList>
    </citation>
    <scope>NUCLEOTIDE SEQUENCE [LARGE SCALE GENOMIC DNA]</scope>
</reference>
<name>A0A1F7GFV0_9BACT</name>
<dbReference type="EMBL" id="MFZI01000080">
    <property type="protein sequence ID" value="OGK17754.1"/>
    <property type="molecule type" value="Genomic_DNA"/>
</dbReference>
<evidence type="ECO:0000313" key="2">
    <source>
        <dbReference type="Proteomes" id="UP000177026"/>
    </source>
</evidence>
<dbReference type="Proteomes" id="UP000177026">
    <property type="component" value="Unassembled WGS sequence"/>
</dbReference>
<gene>
    <name evidence="1" type="ORF">A2866_02125</name>
</gene>
<sequence>MYQKPLQILQKKSPEFVCALNDLIEQFVSKKKAPHSMGITMNSTDSDSLAVQIQIPKSKKLKGIREEVLDTILITFTAV</sequence>
<comment type="caution">
    <text evidence="1">The sequence shown here is derived from an EMBL/GenBank/DDBJ whole genome shotgun (WGS) entry which is preliminary data.</text>
</comment>
<proteinExistence type="predicted"/>